<evidence type="ECO:0000313" key="2">
    <source>
        <dbReference type="Proteomes" id="UP001500604"/>
    </source>
</evidence>
<reference evidence="2" key="1">
    <citation type="journal article" date="2019" name="Int. J. Syst. Evol. Microbiol.">
        <title>The Global Catalogue of Microorganisms (GCM) 10K type strain sequencing project: providing services to taxonomists for standard genome sequencing and annotation.</title>
        <authorList>
            <consortium name="The Broad Institute Genomics Platform"/>
            <consortium name="The Broad Institute Genome Sequencing Center for Infectious Disease"/>
            <person name="Wu L."/>
            <person name="Ma J."/>
        </authorList>
    </citation>
    <scope>NUCLEOTIDE SEQUENCE [LARGE SCALE GENOMIC DNA]</scope>
    <source>
        <strain evidence="2">JCM 17805</strain>
    </source>
</reference>
<dbReference type="Proteomes" id="UP001500604">
    <property type="component" value="Unassembled WGS sequence"/>
</dbReference>
<accession>A0ABP8V7L9</accession>
<evidence type="ECO:0008006" key="3">
    <source>
        <dbReference type="Google" id="ProtNLM"/>
    </source>
</evidence>
<gene>
    <name evidence="1" type="ORF">GCM10023116_37720</name>
</gene>
<evidence type="ECO:0000313" key="1">
    <source>
        <dbReference type="EMBL" id="GAA4651488.1"/>
    </source>
</evidence>
<name>A0ABP8V7L9_9GAMM</name>
<comment type="caution">
    <text evidence="1">The sequence shown here is derived from an EMBL/GenBank/DDBJ whole genome shotgun (WGS) entry which is preliminary data.</text>
</comment>
<organism evidence="1 2">
    <name type="scientific">Kistimonas scapharcae</name>
    <dbReference type="NCBI Taxonomy" id="1036133"/>
    <lineage>
        <taxon>Bacteria</taxon>
        <taxon>Pseudomonadati</taxon>
        <taxon>Pseudomonadota</taxon>
        <taxon>Gammaproteobacteria</taxon>
        <taxon>Oceanospirillales</taxon>
        <taxon>Endozoicomonadaceae</taxon>
        <taxon>Kistimonas</taxon>
    </lineage>
</organism>
<keyword evidence="2" id="KW-1185">Reference proteome</keyword>
<proteinExistence type="predicted"/>
<dbReference type="RefSeq" id="WP_345197867.1">
    <property type="nucleotide sequence ID" value="NZ_BAABFL010000454.1"/>
</dbReference>
<protein>
    <recommendedName>
        <fullName evidence="3">Capsid protein</fullName>
    </recommendedName>
</protein>
<sequence>MTDKYTAANMNICNLTPASSVIRGVPIRFLENIQTDTALLTTSSLPKVRIRNYHKPKKSWVGYLPSFTDTQDIPNKAFVNAFILPAGADESRVIEGAKIYASGKGEFAVVKVSLSDVLSLGAELYEDEQAAASNAWIIAVNIGTLIPVNIVARGS</sequence>
<dbReference type="EMBL" id="BAABFL010000454">
    <property type="protein sequence ID" value="GAA4651488.1"/>
    <property type="molecule type" value="Genomic_DNA"/>
</dbReference>